<feature type="compositionally biased region" description="Basic and acidic residues" evidence="1">
    <location>
        <begin position="402"/>
        <end position="423"/>
    </location>
</feature>
<dbReference type="AlphaFoldDB" id="A0A066XR53"/>
<feature type="compositionally biased region" description="Basic and acidic residues" evidence="1">
    <location>
        <begin position="258"/>
        <end position="268"/>
    </location>
</feature>
<dbReference type="eggNOG" id="ENOG502RQNQ">
    <property type="taxonomic scope" value="Eukaryota"/>
</dbReference>
<dbReference type="OrthoDB" id="5209965at2759"/>
<accession>A0A066XR53</accession>
<dbReference type="STRING" id="1173701.A0A066XR53"/>
<evidence type="ECO:0000313" key="2">
    <source>
        <dbReference type="EMBL" id="KDN71362.1"/>
    </source>
</evidence>
<name>A0A066XR53_COLSU</name>
<feature type="compositionally biased region" description="Basic and acidic residues" evidence="1">
    <location>
        <begin position="373"/>
        <end position="393"/>
    </location>
</feature>
<feature type="compositionally biased region" description="Polar residues" evidence="1">
    <location>
        <begin position="281"/>
        <end position="299"/>
    </location>
</feature>
<dbReference type="Proteomes" id="UP000027238">
    <property type="component" value="Unassembled WGS sequence"/>
</dbReference>
<evidence type="ECO:0000256" key="1">
    <source>
        <dbReference type="SAM" id="MobiDB-lite"/>
    </source>
</evidence>
<comment type="caution">
    <text evidence="2">The sequence shown here is derived from an EMBL/GenBank/DDBJ whole genome shotgun (WGS) entry which is preliminary data.</text>
</comment>
<dbReference type="HOGENOM" id="CLU_428935_0_0_1"/>
<feature type="region of interest" description="Disordered" evidence="1">
    <location>
        <begin position="1"/>
        <end position="62"/>
    </location>
</feature>
<feature type="compositionally biased region" description="Low complexity" evidence="1">
    <location>
        <begin position="311"/>
        <end position="329"/>
    </location>
</feature>
<organism evidence="2 3">
    <name type="scientific">Colletotrichum sublineola</name>
    <name type="common">Sorghum anthracnose fungus</name>
    <dbReference type="NCBI Taxonomy" id="1173701"/>
    <lineage>
        <taxon>Eukaryota</taxon>
        <taxon>Fungi</taxon>
        <taxon>Dikarya</taxon>
        <taxon>Ascomycota</taxon>
        <taxon>Pezizomycotina</taxon>
        <taxon>Sordariomycetes</taxon>
        <taxon>Hypocreomycetidae</taxon>
        <taxon>Glomerellales</taxon>
        <taxon>Glomerellaceae</taxon>
        <taxon>Colletotrichum</taxon>
        <taxon>Colletotrichum graminicola species complex</taxon>
    </lineage>
</organism>
<keyword evidence="3" id="KW-1185">Reference proteome</keyword>
<reference evidence="3" key="1">
    <citation type="journal article" date="2014" name="Genome Announc.">
        <title>Draft genome sequence of Colletotrichum sublineola, a destructive pathogen of cultivated sorghum.</title>
        <authorList>
            <person name="Baroncelli R."/>
            <person name="Sanz-Martin J.M."/>
            <person name="Rech G.E."/>
            <person name="Sukno S.A."/>
            <person name="Thon M.R."/>
        </authorList>
    </citation>
    <scope>NUCLEOTIDE SEQUENCE [LARGE SCALE GENOMIC DNA]</scope>
    <source>
        <strain evidence="3">TX430BB</strain>
    </source>
</reference>
<evidence type="ECO:0000313" key="3">
    <source>
        <dbReference type="Proteomes" id="UP000027238"/>
    </source>
</evidence>
<dbReference type="OMA" id="EHIENTH"/>
<feature type="region of interest" description="Disordered" evidence="1">
    <location>
        <begin position="258"/>
        <end position="346"/>
    </location>
</feature>
<proteinExistence type="predicted"/>
<feature type="region of interest" description="Disordered" evidence="1">
    <location>
        <begin position="367"/>
        <end position="423"/>
    </location>
</feature>
<feature type="compositionally biased region" description="Polar residues" evidence="1">
    <location>
        <begin position="330"/>
        <end position="341"/>
    </location>
</feature>
<dbReference type="EMBL" id="JMSE01000200">
    <property type="protein sequence ID" value="KDN71362.1"/>
    <property type="molecule type" value="Genomic_DNA"/>
</dbReference>
<gene>
    <name evidence="2" type="ORF">CSUB01_04631</name>
</gene>
<sequence length="638" mass="70364">MPDDEASLGAEHIENTHPGVLTSEQPTLNVTEERGRSSPPPKVTGISKKSRPASTSTPLKDNPFIRADRKMKTAVAEPQITDIAARAGQASRLSDCVPKQADLSIVDTHGDYENHRCNVTHAAHHSDLNNVVCMMEQQVPVGNRGDSDQLIQHLSLADPVQDKIDKMYHHAEDLKRAQHIMEHLAAGSIPTKGGTQVSQDKILKATRASTPSMENLLSQAGGFGLNREKLVSLDMTMAEDRKYTRAKKVHDLERSRSFDVDPVKKRSSDSTQARSRLASIETENTPQMNGSNRNHSAAMSSLGPKTHSPPASAASLQSTKSSSQPSQSQITQYGSPTSQEKIQWPKLKKVVPKTTLEASKEPLPWMRKPLRRVQKEEDMSLQVREQKSADVESWRSQLRKTQALDKDSPGERQGEDGNHGDHKRAETCLTCCHEAPSPSPSLVNALKTTPDIATQAPEVTDDTVQQEQNEPSHRLKQKVLEEIRISGSSRSTSQSLQLTKMEPDTITHVSQTSETVLPKLKSVSAKETRVDSVEQVSVEPPRSCTSEVEVFSPMPIMPPNHACSWKERYLNLTAEVRQLKAEIVSQEQHNSSGRVDIETNVSQGDNDLGVEGLTIVMHLKGKDDLIINTDLTRASYDV</sequence>
<protein>
    <submittedName>
        <fullName evidence="2">Uncharacterized protein</fullName>
    </submittedName>
</protein>